<dbReference type="HOGENOM" id="CLU_455615_0_0_1"/>
<dbReference type="RefSeq" id="XP_012053051.1">
    <property type="nucleotide sequence ID" value="XM_012197661.1"/>
</dbReference>
<evidence type="ECO:0000313" key="2">
    <source>
        <dbReference type="EMBL" id="AFR98445.2"/>
    </source>
</evidence>
<evidence type="ECO:0000313" key="3">
    <source>
        <dbReference type="Proteomes" id="UP000010091"/>
    </source>
</evidence>
<feature type="compositionally biased region" description="Basic and acidic residues" evidence="1">
    <location>
        <begin position="445"/>
        <end position="455"/>
    </location>
</feature>
<feature type="compositionally biased region" description="Polar residues" evidence="1">
    <location>
        <begin position="431"/>
        <end position="444"/>
    </location>
</feature>
<dbReference type="AlphaFoldDB" id="J9W2U1"/>
<gene>
    <name evidence="2" type="ORF">CNAG_06217</name>
</gene>
<dbReference type="GeneID" id="23889443"/>
<evidence type="ECO:0000256" key="1">
    <source>
        <dbReference type="SAM" id="MobiDB-lite"/>
    </source>
</evidence>
<feature type="region of interest" description="Disordered" evidence="1">
    <location>
        <begin position="56"/>
        <end position="83"/>
    </location>
</feature>
<name>J9W2U1_CRYN9</name>
<proteinExistence type="predicted"/>
<feature type="region of interest" description="Disordered" evidence="1">
    <location>
        <begin position="343"/>
        <end position="366"/>
    </location>
</feature>
<reference evidence="2 3" key="1">
    <citation type="journal article" date="2014" name="PLoS Genet.">
        <title>Analysis of the genome and transcriptome of Cryptococcus neoformans var. grubii reveals complex RNA expression and microevolution leading to virulence attenuation.</title>
        <authorList>
            <person name="Janbon G."/>
            <person name="Ormerod K.L."/>
            <person name="Paulet D."/>
            <person name="Byrnes E.J.III."/>
            <person name="Yadav V."/>
            <person name="Chatterjee G."/>
            <person name="Mullapudi N."/>
            <person name="Hon C.C."/>
            <person name="Billmyre R.B."/>
            <person name="Brunel F."/>
            <person name="Bahn Y.S."/>
            <person name="Chen W."/>
            <person name="Chen Y."/>
            <person name="Chow E.W."/>
            <person name="Coppee J.Y."/>
            <person name="Floyd-Averette A."/>
            <person name="Gaillardin C."/>
            <person name="Gerik K.J."/>
            <person name="Goldberg J."/>
            <person name="Gonzalez-Hilarion S."/>
            <person name="Gujja S."/>
            <person name="Hamlin J.L."/>
            <person name="Hsueh Y.P."/>
            <person name="Ianiri G."/>
            <person name="Jones S."/>
            <person name="Kodira C.D."/>
            <person name="Kozubowski L."/>
            <person name="Lam W."/>
            <person name="Marra M."/>
            <person name="Mesner L.D."/>
            <person name="Mieczkowski P.A."/>
            <person name="Moyrand F."/>
            <person name="Nielsen K."/>
            <person name="Proux C."/>
            <person name="Rossignol T."/>
            <person name="Schein J.E."/>
            <person name="Sun S."/>
            <person name="Wollschlaeger C."/>
            <person name="Wood I.A."/>
            <person name="Zeng Q."/>
            <person name="Neuveglise C."/>
            <person name="Newlon C.S."/>
            <person name="Perfect J.R."/>
            <person name="Lodge J.K."/>
            <person name="Idnurm A."/>
            <person name="Stajich J.E."/>
            <person name="Kronstad J.W."/>
            <person name="Sanyal K."/>
            <person name="Heitman J."/>
            <person name="Fraser J.A."/>
            <person name="Cuomo C.A."/>
            <person name="Dietrich F.S."/>
        </authorList>
    </citation>
    <scope>NUCLEOTIDE SEQUENCE [LARGE SCALE GENOMIC DNA]</scope>
    <source>
        <strain evidence="3">H99 / ATCC 208821 / CBS 10515 / FGSC 9487</strain>
    </source>
</reference>
<accession>J9W2U1</accession>
<feature type="compositionally biased region" description="Basic and acidic residues" evidence="1">
    <location>
        <begin position="217"/>
        <end position="231"/>
    </location>
</feature>
<dbReference type="VEuPathDB" id="FungiDB:CNAG_06217"/>
<protein>
    <submittedName>
        <fullName evidence="2">Uncharacterized protein</fullName>
    </submittedName>
</protein>
<keyword evidence="3" id="KW-1185">Reference proteome</keyword>
<dbReference type="Proteomes" id="UP000010091">
    <property type="component" value="Chromosome 12"/>
</dbReference>
<sequence length="599" mass="67683">MSKEDPSLPREYSIGLADMVGHVKSMFTSLYTQSIRAGIYSTCLYACDQHLKSTSNRRGIRAGPQNKRKKRQAGSQNDDQRRSRRRLLMTALGAHAERPWTARSRLPRKLARTVRGMALRNHNYCLRRDRGMGHHRPLWLLCSWMDRDTYKSDGDFDDPCFGVRPCYSIAVSKQRLSQKKTRKTPGKLLADVGHGLPYRRRCFLLTSPGPVHVSSMSKDERVDGHVDESRSRGIALRSRSSKSSKPSKDESSKSSSSKSKSISQPRSRSSRPRDPPIHADMPISIHVSNPYKYLHRAGYADPAIAGMILALNSVDKEKAKKNMNAWVKENDKKEVERRNKSYAERARKAGWPGKLGSHGPEVEGGEEGKLKLKIPEDSINKAEEAMRLEEVPAEERKKVLSLLKNPKSNSEIQMAAKILERMGIPVEGPKKNSTQEIRGSSSSKPESKVKHKFGESDGQGGYRDIQLSKGTVRNLAKGMMVRGWSEADINQWYAYLQRPFSRREIEIKVIPLAKSVDVYLGGGYTGGGPHRFDTKKLQAFKTQLRDKWGVDNNFAEHMMLVAINQPTAKESQELFNRWLTNGLSRAEFDQLRKTGPDWA</sequence>
<feature type="region of interest" description="Disordered" evidence="1">
    <location>
        <begin position="213"/>
        <end position="283"/>
    </location>
</feature>
<organism evidence="2 3">
    <name type="scientific">Cryptococcus neoformans (strain H99 / ATCC 208821 / CBS 10515 / FGSC 9487)</name>
    <name type="common">Cryptococcus neoformans var. grubii serotype A</name>
    <dbReference type="NCBI Taxonomy" id="235443"/>
    <lineage>
        <taxon>Eukaryota</taxon>
        <taxon>Fungi</taxon>
        <taxon>Dikarya</taxon>
        <taxon>Basidiomycota</taxon>
        <taxon>Agaricomycotina</taxon>
        <taxon>Tremellomycetes</taxon>
        <taxon>Tremellales</taxon>
        <taxon>Cryptococcaceae</taxon>
        <taxon>Cryptococcus</taxon>
        <taxon>Cryptococcus neoformans species complex</taxon>
    </lineage>
</organism>
<dbReference type="OrthoDB" id="2563446at2759"/>
<dbReference type="KEGG" id="cng:CNAG_06217"/>
<dbReference type="EMBL" id="CP003831">
    <property type="protein sequence ID" value="AFR98445.2"/>
    <property type="molecule type" value="Genomic_DNA"/>
</dbReference>
<feature type="compositionally biased region" description="Low complexity" evidence="1">
    <location>
        <begin position="253"/>
        <end position="267"/>
    </location>
</feature>
<feature type="region of interest" description="Disordered" evidence="1">
    <location>
        <begin position="425"/>
        <end position="461"/>
    </location>
</feature>